<reference evidence="3" key="1">
    <citation type="submission" date="2016-10" db="EMBL/GenBank/DDBJ databases">
        <authorList>
            <person name="Varghese N."/>
            <person name="Submissions S."/>
        </authorList>
    </citation>
    <scope>NUCLEOTIDE SEQUENCE [LARGE SCALE GENOMIC DNA]</scope>
    <source>
        <strain evidence="3">CGMCC 4.2126</strain>
    </source>
</reference>
<organism evidence="2 3">
    <name type="scientific">Streptosporangium canum</name>
    <dbReference type="NCBI Taxonomy" id="324952"/>
    <lineage>
        <taxon>Bacteria</taxon>
        <taxon>Bacillati</taxon>
        <taxon>Actinomycetota</taxon>
        <taxon>Actinomycetes</taxon>
        <taxon>Streptosporangiales</taxon>
        <taxon>Streptosporangiaceae</taxon>
        <taxon>Streptosporangium</taxon>
    </lineage>
</organism>
<evidence type="ECO:0000313" key="2">
    <source>
        <dbReference type="EMBL" id="SFK82929.1"/>
    </source>
</evidence>
<name>A0A1I4CRL4_9ACTN</name>
<dbReference type="AlphaFoldDB" id="A0A1I4CRL4"/>
<feature type="chain" id="PRO_5011521500" evidence="1">
    <location>
        <begin position="32"/>
        <end position="361"/>
    </location>
</feature>
<keyword evidence="1" id="KW-0732">Signal</keyword>
<evidence type="ECO:0000313" key="3">
    <source>
        <dbReference type="Proteomes" id="UP000199111"/>
    </source>
</evidence>
<dbReference type="EMBL" id="FOQY01000037">
    <property type="protein sequence ID" value="SFK82929.1"/>
    <property type="molecule type" value="Genomic_DNA"/>
</dbReference>
<proteinExistence type="predicted"/>
<accession>A0A1I4CRL4</accession>
<gene>
    <name evidence="2" type="ORF">SAMN05216275_1372</name>
</gene>
<keyword evidence="3" id="KW-1185">Reference proteome</keyword>
<protein>
    <submittedName>
        <fullName evidence="2">Uncharacterized protein</fullName>
    </submittedName>
</protein>
<feature type="signal peptide" evidence="1">
    <location>
        <begin position="1"/>
        <end position="31"/>
    </location>
</feature>
<evidence type="ECO:0000256" key="1">
    <source>
        <dbReference type="SAM" id="SignalP"/>
    </source>
</evidence>
<dbReference type="Proteomes" id="UP000199111">
    <property type="component" value="Unassembled WGS sequence"/>
</dbReference>
<sequence length="361" mass="37810">MHRLRKAMFRILCVTFMLATGLVTVAASAQASVPNRWGFAHINLNSGIPDPARQAGSWGAGFNVTVAPGGVGQTYVTFPQLAIDGGVVHVTAISQTAYWCQAQKWGPVGPDLVVVVQCYKYGGGPVFTPYSIVFEQSTGVLPAPQAFGYVHYDGASIVSQFNSAPAVNTVAGGGGVWTVTLPGLGSSGPAGNIQVTAVDPVQPAHCKVGGWASALGAQTVQVRCHNATNVPLNTGWSLTYQRERAITGAAVPPKNFAYTFDNTPANPGPYSPVPPAVNYNSQLGINTVQTAGLGQRLVTFPRVGVLPDDVQVTAYGPGPEYCNLQTLWNTSGSVAIVRNVVCYNGTTRVNQPSLTTYTSAL</sequence>